<name>A0A2P2P068_RHIMU</name>
<sequence>MDSICFQPFFLSLLSCSPPSNIGILHLPMVASVRFTKMQWLPHKTVRDSPNLE</sequence>
<dbReference type="EMBL" id="GGEC01067630">
    <property type="protein sequence ID" value="MBX48114.1"/>
    <property type="molecule type" value="Transcribed_RNA"/>
</dbReference>
<accession>A0A2P2P068</accession>
<evidence type="ECO:0000313" key="1">
    <source>
        <dbReference type="EMBL" id="MBX48114.1"/>
    </source>
</evidence>
<dbReference type="AlphaFoldDB" id="A0A2P2P068"/>
<proteinExistence type="predicted"/>
<reference evidence="1" key="1">
    <citation type="submission" date="2018-02" db="EMBL/GenBank/DDBJ databases">
        <title>Rhizophora mucronata_Transcriptome.</title>
        <authorList>
            <person name="Meera S.P."/>
            <person name="Sreeshan A."/>
            <person name="Augustine A."/>
        </authorList>
    </citation>
    <scope>NUCLEOTIDE SEQUENCE</scope>
    <source>
        <tissue evidence="1">Leaf</tissue>
    </source>
</reference>
<organism evidence="1">
    <name type="scientific">Rhizophora mucronata</name>
    <name type="common">Asiatic mangrove</name>
    <dbReference type="NCBI Taxonomy" id="61149"/>
    <lineage>
        <taxon>Eukaryota</taxon>
        <taxon>Viridiplantae</taxon>
        <taxon>Streptophyta</taxon>
        <taxon>Embryophyta</taxon>
        <taxon>Tracheophyta</taxon>
        <taxon>Spermatophyta</taxon>
        <taxon>Magnoliopsida</taxon>
        <taxon>eudicotyledons</taxon>
        <taxon>Gunneridae</taxon>
        <taxon>Pentapetalae</taxon>
        <taxon>rosids</taxon>
        <taxon>fabids</taxon>
        <taxon>Malpighiales</taxon>
        <taxon>Rhizophoraceae</taxon>
        <taxon>Rhizophora</taxon>
    </lineage>
</organism>
<protein>
    <submittedName>
        <fullName evidence="1">Uncharacterized protein</fullName>
    </submittedName>
</protein>